<dbReference type="AlphaFoldDB" id="A0AAI8EUQ9"/>
<gene>
    <name evidence="2" type="ordered locus">XAC4247</name>
</gene>
<sequence length="165" mass="17133">MRWLTACSVLGGWPASRALQPAVGGAGSRAPRCSGRPSAAAALRARTRSAARVMAAVLACNGAACGGSTTDRGSGAAQPMQRLHEAIGAAVRHARGQACASPSRRKAMQRHRRDRLERVMDVEVSASVLRRVETRRAACLGASQAGATQHPLRSAGGQRISSQNA</sequence>
<proteinExistence type="predicted"/>
<dbReference type="Proteomes" id="UP000000576">
    <property type="component" value="Chromosome"/>
</dbReference>
<accession>A0AAI8EUQ9</accession>
<dbReference type="EMBL" id="AE008923">
    <property type="protein sequence ID" value="AAM39082.1"/>
    <property type="molecule type" value="Genomic_DNA"/>
</dbReference>
<evidence type="ECO:0000313" key="2">
    <source>
        <dbReference type="EMBL" id="AAM39082.1"/>
    </source>
</evidence>
<dbReference type="KEGG" id="xac:XAC4247"/>
<evidence type="ECO:0000256" key="1">
    <source>
        <dbReference type="SAM" id="MobiDB-lite"/>
    </source>
</evidence>
<protein>
    <submittedName>
        <fullName evidence="2">Uncharacterized protein</fullName>
    </submittedName>
</protein>
<name>A0AAI8EUQ9_XANAC</name>
<feature type="region of interest" description="Disordered" evidence="1">
    <location>
        <begin position="142"/>
        <end position="165"/>
    </location>
</feature>
<organism evidence="2 3">
    <name type="scientific">Xanthomonas axonopodis pv. citri (strain 306)</name>
    <dbReference type="NCBI Taxonomy" id="190486"/>
    <lineage>
        <taxon>Bacteria</taxon>
        <taxon>Pseudomonadati</taxon>
        <taxon>Pseudomonadota</taxon>
        <taxon>Gammaproteobacteria</taxon>
        <taxon>Lysobacterales</taxon>
        <taxon>Lysobacteraceae</taxon>
        <taxon>Xanthomonas</taxon>
    </lineage>
</organism>
<reference evidence="2 3" key="1">
    <citation type="journal article" date="2002" name="Nature">
        <title>Comparison of the genomes of two Xanthomonas pathogens with differing host specificities.</title>
        <authorList>
            <person name="da Silva A.C."/>
            <person name="Ferro J.A."/>
            <person name="Reinach F.C."/>
            <person name="Farah C.S."/>
            <person name="Furlan L.R."/>
            <person name="Quaggio R.B."/>
            <person name="Monteiro-Vitorello C.B."/>
            <person name="Van Sluys M.A."/>
            <person name="Almeida N.F."/>
            <person name="Alves L.M."/>
            <person name="do Amaral A.M."/>
            <person name="Bertolini M.C."/>
            <person name="Camargo L.E."/>
            <person name="Camarotte G."/>
            <person name="Cannavan F."/>
            <person name="Cardozo J."/>
            <person name="Chambergo F."/>
            <person name="Ciapina L.P."/>
            <person name="Cicarelli R.M."/>
            <person name="Coutinho L.L."/>
            <person name="Cursino-Santos J.R."/>
            <person name="El-Dorry H."/>
            <person name="Faria J.B."/>
            <person name="Ferreira A.J."/>
            <person name="Ferreira R.C."/>
            <person name="Ferro M.I."/>
            <person name="Formighieri E.F."/>
            <person name="Franco M.C."/>
            <person name="Greggio C.C."/>
            <person name="Gruber A."/>
            <person name="Katsuyama A.M."/>
            <person name="Kishi L.T."/>
            <person name="Leite R.P."/>
            <person name="Lemos E.G."/>
            <person name="Lemos M.V."/>
            <person name="Locali E.C."/>
            <person name="Machado M.A."/>
            <person name="Madeira A.M."/>
            <person name="Martinez-Rossi N.M."/>
            <person name="Martins E.C."/>
            <person name="Meidanis J."/>
            <person name="Menck C.F."/>
            <person name="Miyaki C.Y."/>
            <person name="Moon D.H."/>
            <person name="Moreira L.M."/>
            <person name="Novo M.T."/>
            <person name="Okura V.K."/>
            <person name="Oliveira M.C."/>
            <person name="Oliveira V.R."/>
            <person name="Pereira H.A."/>
            <person name="Rossi A."/>
            <person name="Sena J.A."/>
            <person name="Silva C."/>
            <person name="de Souza R.F."/>
            <person name="Spinola L.A."/>
            <person name="Takita M.A."/>
            <person name="Tamura R.E."/>
            <person name="Teixeira E.C."/>
            <person name="Tezza R.I."/>
            <person name="Trindade dos Santos M."/>
            <person name="Truffi D."/>
            <person name="Tsai S.M."/>
            <person name="White F.F."/>
            <person name="Setubal J.C."/>
            <person name="Kitajima J.P."/>
        </authorList>
    </citation>
    <scope>NUCLEOTIDE SEQUENCE [LARGE SCALE GENOMIC DNA]</scope>
    <source>
        <strain evidence="2 3">306</strain>
    </source>
</reference>
<evidence type="ECO:0000313" key="3">
    <source>
        <dbReference type="Proteomes" id="UP000000576"/>
    </source>
</evidence>